<dbReference type="InterPro" id="IPR015915">
    <property type="entry name" value="Kelch-typ_b-propeller"/>
</dbReference>
<evidence type="ECO:0000313" key="1">
    <source>
        <dbReference type="EMBL" id="KAF4378524.1"/>
    </source>
</evidence>
<evidence type="ECO:0000313" key="2">
    <source>
        <dbReference type="Proteomes" id="UP000525078"/>
    </source>
</evidence>
<dbReference type="Gene3D" id="2.120.10.80">
    <property type="entry name" value="Kelch-type beta propeller"/>
    <property type="match status" value="1"/>
</dbReference>
<dbReference type="SUPFAM" id="SSF81383">
    <property type="entry name" value="F-box domain"/>
    <property type="match status" value="1"/>
</dbReference>
<dbReference type="SUPFAM" id="SSF117281">
    <property type="entry name" value="Kelch motif"/>
    <property type="match status" value="1"/>
</dbReference>
<dbReference type="EMBL" id="JAATIP010000073">
    <property type="protein sequence ID" value="KAF4378524.1"/>
    <property type="molecule type" value="Genomic_DNA"/>
</dbReference>
<reference evidence="1 2" key="1">
    <citation type="journal article" date="2020" name="bioRxiv">
        <title>Sequence and annotation of 42 cannabis genomes reveals extensive copy number variation in cannabinoid synthesis and pathogen resistance genes.</title>
        <authorList>
            <person name="Mckernan K.J."/>
            <person name="Helbert Y."/>
            <person name="Kane L.T."/>
            <person name="Ebling H."/>
            <person name="Zhang L."/>
            <person name="Liu B."/>
            <person name="Eaton Z."/>
            <person name="Mclaughlin S."/>
            <person name="Kingan S."/>
            <person name="Baybayan P."/>
            <person name="Concepcion G."/>
            <person name="Jordan M."/>
            <person name="Riva A."/>
            <person name="Barbazuk W."/>
            <person name="Harkins T."/>
        </authorList>
    </citation>
    <scope>NUCLEOTIDE SEQUENCE [LARGE SCALE GENOMIC DNA]</scope>
    <source>
        <strain evidence="2">cv. Jamaican Lion 4</strain>
        <tissue evidence="1">Leaf</tissue>
    </source>
</reference>
<protein>
    <recommendedName>
        <fullName evidence="3">F-box/kelch-repeat protein SKIP25</fullName>
    </recommendedName>
</protein>
<sequence>MSNDICPTSKRREIVIVSDQKDQDLLPGLPDHLAQVCLSLVNPSLLFSVCRSWRRLIYSPSFPPFLSLYALFSSSSHSNQTHLNFHAFDPISTNWRVLPTPSSGSSLRLLLRHPSFVSRNLPVQSISVAGYLIIVAATTDNLFPALPLPLVFDPILCEWCHAPPLSAPRRWCAAGSLRGLVYVASGIGSVFSYDVARSVERWDPRTGADGPGWERVSDLKDGRFCRDAIDAVGWRGKLCMVNVKGESIKDGVVYDADNDTWEDMPEGMIGGWRGPVAAMDEYEMFVVDEMKGALKKYDAVRDSWADVIESESLRGAEQITAGGGKVCVVCSGSGGKGIVVVDVTAVPAKLWPVESPEGLEAVTVHILPRMTAS</sequence>
<organism evidence="1 2">
    <name type="scientific">Cannabis sativa</name>
    <name type="common">Hemp</name>
    <name type="synonym">Marijuana</name>
    <dbReference type="NCBI Taxonomy" id="3483"/>
    <lineage>
        <taxon>Eukaryota</taxon>
        <taxon>Viridiplantae</taxon>
        <taxon>Streptophyta</taxon>
        <taxon>Embryophyta</taxon>
        <taxon>Tracheophyta</taxon>
        <taxon>Spermatophyta</taxon>
        <taxon>Magnoliopsida</taxon>
        <taxon>eudicotyledons</taxon>
        <taxon>Gunneridae</taxon>
        <taxon>Pentapetalae</taxon>
        <taxon>rosids</taxon>
        <taxon>fabids</taxon>
        <taxon>Rosales</taxon>
        <taxon>Cannabaceae</taxon>
        <taxon>Cannabis</taxon>
    </lineage>
</organism>
<name>A0A7J6G6F4_CANSA</name>
<evidence type="ECO:0008006" key="3">
    <source>
        <dbReference type="Google" id="ProtNLM"/>
    </source>
</evidence>
<dbReference type="Proteomes" id="UP000525078">
    <property type="component" value="Unassembled WGS sequence"/>
</dbReference>
<accession>A0A7J6G6F4</accession>
<gene>
    <name evidence="1" type="ORF">F8388_022345</name>
</gene>
<dbReference type="PANTHER" id="PTHR47590">
    <property type="entry name" value="F-BOX/KELCH-REPEAT PROTEIN SKIP25"/>
    <property type="match status" value="1"/>
</dbReference>
<comment type="caution">
    <text evidence="1">The sequence shown here is derived from an EMBL/GenBank/DDBJ whole genome shotgun (WGS) entry which is preliminary data.</text>
</comment>
<dbReference type="AlphaFoldDB" id="A0A7J6G6F4"/>
<dbReference type="InterPro" id="IPR036047">
    <property type="entry name" value="F-box-like_dom_sf"/>
</dbReference>
<dbReference type="PANTHER" id="PTHR47590:SF1">
    <property type="entry name" value="F-BOX_KELCH-REPEAT PROTEIN SKIP25"/>
    <property type="match status" value="1"/>
</dbReference>
<proteinExistence type="predicted"/>